<sequence>MDHSEVFDALREILAKTKIPWREIREGLVLEFVDGCDIFLVDDRAIEASRKKTAQAVAVDLLAAFQKLDKRRTAVLLGLRHWASETDCAIAFSSSGSWALEQHGGTSFLHVGHSLTDLIRNQGAESALQQLLKQHYFDAPTVADLRRLIAYKTPPREERPTQNDPDELAVHLKEMMRTRTDEELQEARLTHRRKRSQYDLAERLRERLGEERVNVGCCLPKDIIQIDFTDGESFFAFHSSPAHLKKLVSQHGTIEAVVDYLHNKFTRIDQARIQTLQALDSLLANRGCFKDDSQWNREGWWYGTSHQQYHVDPGVPLTRKLNRQSRAEFIQKWCEENQVAPTVSIEEIEAALTQPPSEIPRRMLPPVSYEAGPQIPQLESWNFMHVDQVAREWIDTFRTEAEKPETKQQTFPIGTLHYWDEPQWFARESDTWVDDAWWIERAGLAWEAAEARRKPYIASQQSATILLAYGDDRPRERVIKRYQEMGFYHPEAIEDGLAWVLEGELPWSMLDYDDFEFPVQLGKVPPQQARRVAIELREALDNDSNELNDVDDFDALRNFAKVDRLSAEEWLAPHEIEQVHQWCLCWASATDDPAQFWDTYPLQIATTFAWTDVADRIEQNPITPTSLLSGEPGSWYLADFVLWLSRLNPNRYAARWAAYLLAVNAEAASHQSVAKITNDLFRGSNKKLFPDQNEVIRELTVGHIKAQRARKLAAAIAWHRCREAGTIG</sequence>
<gene>
    <name evidence="1" type="ORF">C5Y83_08615</name>
</gene>
<dbReference type="AlphaFoldDB" id="A0A2S8FUX2"/>
<comment type="caution">
    <text evidence="1">The sequence shown here is derived from an EMBL/GenBank/DDBJ whole genome shotgun (WGS) entry which is preliminary data.</text>
</comment>
<evidence type="ECO:0000313" key="1">
    <source>
        <dbReference type="EMBL" id="PQO35979.1"/>
    </source>
</evidence>
<dbReference type="RefSeq" id="WP_105329268.1">
    <property type="nucleotide sequence ID" value="NZ_PUHY01000006.1"/>
</dbReference>
<protein>
    <submittedName>
        <fullName evidence="1">Uncharacterized protein</fullName>
    </submittedName>
</protein>
<evidence type="ECO:0000313" key="2">
    <source>
        <dbReference type="Proteomes" id="UP000238322"/>
    </source>
</evidence>
<proteinExistence type="predicted"/>
<dbReference type="EMBL" id="PUHY01000006">
    <property type="protein sequence ID" value="PQO35979.1"/>
    <property type="molecule type" value="Genomic_DNA"/>
</dbReference>
<dbReference type="OrthoDB" id="290454at2"/>
<accession>A0A2S8FUX2</accession>
<reference evidence="1 2" key="1">
    <citation type="submission" date="2018-02" db="EMBL/GenBank/DDBJ databases">
        <title>Comparative genomes isolates from brazilian mangrove.</title>
        <authorList>
            <person name="Araujo J.E."/>
            <person name="Taketani R.G."/>
            <person name="Silva M.C.P."/>
            <person name="Loureco M.V."/>
            <person name="Andreote F.D."/>
        </authorList>
    </citation>
    <scope>NUCLEOTIDE SEQUENCE [LARGE SCALE GENOMIC DNA]</scope>
    <source>
        <strain evidence="1 2">Hex-1 MGV</strain>
    </source>
</reference>
<name>A0A2S8FUX2_9BACT</name>
<organism evidence="1 2">
    <name type="scientific">Blastopirellula marina</name>
    <dbReference type="NCBI Taxonomy" id="124"/>
    <lineage>
        <taxon>Bacteria</taxon>
        <taxon>Pseudomonadati</taxon>
        <taxon>Planctomycetota</taxon>
        <taxon>Planctomycetia</taxon>
        <taxon>Pirellulales</taxon>
        <taxon>Pirellulaceae</taxon>
        <taxon>Blastopirellula</taxon>
    </lineage>
</organism>
<dbReference type="Proteomes" id="UP000238322">
    <property type="component" value="Unassembled WGS sequence"/>
</dbReference>